<dbReference type="RefSeq" id="WP_002320784.1">
    <property type="nucleotide sequence ID" value="NZ_AP022343.1"/>
</dbReference>
<sequence>MKTKNIFYPAIFEKEGEAYNIVFPDLPEISTFGNSLEEAYLNAKDALGLALYSVPDAEFPKPSAVEELTLKANQVVVIIQLNIKLFRRSLNTKTIRKNVSVPEWLVLLGKEKNINFSQLLQKALEEELLEK</sequence>
<gene>
    <name evidence="3" type="ORF">DTPHA_602649</name>
    <name evidence="2" type="ORF">FCF09_14415</name>
</gene>
<name>A0A132ZHI0_ENTFC</name>
<organism evidence="2">
    <name type="scientific">Enterococcus faecium</name>
    <name type="common">Streptococcus faecium</name>
    <dbReference type="NCBI Taxonomy" id="1352"/>
    <lineage>
        <taxon>Bacteria</taxon>
        <taxon>Bacillati</taxon>
        <taxon>Bacillota</taxon>
        <taxon>Bacilli</taxon>
        <taxon>Lactobacillales</taxon>
        <taxon>Enterococcaceae</taxon>
        <taxon>Enterococcus</taxon>
    </lineage>
</organism>
<keyword evidence="2" id="KW-0614">Plasmid</keyword>
<accession>A0A132ZHI0</accession>
<geneLocation type="plasmid" evidence="2">
    <name>pZY2</name>
</geneLocation>
<dbReference type="GeneID" id="66455825"/>
<dbReference type="EMBL" id="FKLM01000071">
    <property type="protein sequence ID" value="SAM52973.1"/>
    <property type="molecule type" value="Genomic_DNA"/>
</dbReference>
<evidence type="ECO:0000259" key="1">
    <source>
        <dbReference type="Pfam" id="PF15919"/>
    </source>
</evidence>
<dbReference type="Proteomes" id="UP000183509">
    <property type="component" value="Unassembled WGS sequence"/>
</dbReference>
<dbReference type="AlphaFoldDB" id="A0A132ZHI0"/>
<protein>
    <submittedName>
        <fullName evidence="2">Antitoxin HicB</fullName>
    </submittedName>
</protein>
<dbReference type="InterPro" id="IPR031807">
    <property type="entry name" value="HicB-like"/>
</dbReference>
<dbReference type="Gene3D" id="3.30.160.250">
    <property type="match status" value="1"/>
</dbReference>
<dbReference type="EMBL" id="CP039730">
    <property type="protein sequence ID" value="QHT44872.1"/>
    <property type="molecule type" value="Genomic_DNA"/>
</dbReference>
<evidence type="ECO:0000313" key="2">
    <source>
        <dbReference type="EMBL" id="QHT44872.1"/>
    </source>
</evidence>
<evidence type="ECO:0000313" key="4">
    <source>
        <dbReference type="Proteomes" id="UP000183509"/>
    </source>
</evidence>
<feature type="domain" description="HicB-like antitoxin of toxin-antitoxin system" evidence="1">
    <location>
        <begin position="8"/>
        <end position="106"/>
    </location>
</feature>
<dbReference type="InterPro" id="IPR035069">
    <property type="entry name" value="TTHA1013/TTHA0281-like"/>
</dbReference>
<proteinExistence type="predicted"/>
<dbReference type="SUPFAM" id="SSF143100">
    <property type="entry name" value="TTHA1013/TTHA0281-like"/>
    <property type="match status" value="1"/>
</dbReference>
<dbReference type="Pfam" id="PF15919">
    <property type="entry name" value="HicB_lk_antitox"/>
    <property type="match status" value="1"/>
</dbReference>
<reference evidence="3 4" key="1">
    <citation type="submission" date="2016-04" db="EMBL/GenBank/DDBJ databases">
        <authorList>
            <person name="Millard A."/>
        </authorList>
    </citation>
    <scope>NUCLEOTIDE SEQUENCE [LARGE SCALE GENOMIC DNA]</scope>
    <source>
        <strain evidence="3">Isolate 22</strain>
    </source>
</reference>
<reference evidence="2" key="2">
    <citation type="journal article" date="2020" name="J. Antimicrob. Chemother.">
        <title>Tandem amplification of the vanM gene cluster drives vancomycin resistance in vancomycin-variable enterococci.</title>
        <authorList>
            <person name="Sun L."/>
            <person name="Chen Y."/>
            <person name="Hua X."/>
            <person name="Chen Y."/>
            <person name="Hong J."/>
            <person name="Wu X."/>
            <person name="Jiang Y."/>
            <person name="van Schaik W."/>
            <person name="Qu T."/>
            <person name="Yu Y."/>
        </authorList>
    </citation>
    <scope>NUCLEOTIDE SEQUENCE [LARGE SCALE GENOMIC DNA]</scope>
    <source>
        <strain evidence="2">ZY2</strain>
        <plasmid evidence="2">pZY2</plasmid>
    </source>
</reference>
<evidence type="ECO:0000313" key="3">
    <source>
        <dbReference type="EMBL" id="SAM52973.1"/>
    </source>
</evidence>